<protein>
    <recommendedName>
        <fullName evidence="3">DinB family protein</fullName>
    </recommendedName>
</protein>
<organism evidence="1 2">
    <name type="scientific">Marivirga lumbricoides</name>
    <dbReference type="NCBI Taxonomy" id="1046115"/>
    <lineage>
        <taxon>Bacteria</taxon>
        <taxon>Pseudomonadati</taxon>
        <taxon>Bacteroidota</taxon>
        <taxon>Cytophagia</taxon>
        <taxon>Cytophagales</taxon>
        <taxon>Marivirgaceae</taxon>
        <taxon>Marivirga</taxon>
    </lineage>
</organism>
<evidence type="ECO:0008006" key="3">
    <source>
        <dbReference type="Google" id="ProtNLM"/>
    </source>
</evidence>
<sequence>MIRVINEVNGFDQQIGHLVAMMSITRSVTIQEVMKLSVKQLDFNDNNRWNSIGTLLKHIAALETWYYNLTFNGRDLNSAERIFWQGALPGELDLGLIKGNDIHYYLECLHNIRSQTIKELQNKEDEWLYVQSVSGSNNYYKWFHVMEDEISHRGQIKWIKARFPSSLDVK</sequence>
<reference evidence="2" key="1">
    <citation type="journal article" date="2019" name="Int. J. Syst. Evol. Microbiol.">
        <title>The Global Catalogue of Microorganisms (GCM) 10K type strain sequencing project: providing services to taxonomists for standard genome sequencing and annotation.</title>
        <authorList>
            <consortium name="The Broad Institute Genomics Platform"/>
            <consortium name="The Broad Institute Genome Sequencing Center for Infectious Disease"/>
            <person name="Wu L."/>
            <person name="Ma J."/>
        </authorList>
    </citation>
    <scope>NUCLEOTIDE SEQUENCE [LARGE SCALE GENOMIC DNA]</scope>
    <source>
        <strain evidence="2">CGMCC 1.10832</strain>
    </source>
</reference>
<dbReference type="EMBL" id="BMEC01000020">
    <property type="protein sequence ID" value="GGC54570.1"/>
    <property type="molecule type" value="Genomic_DNA"/>
</dbReference>
<accession>A0ABQ1NCJ4</accession>
<proteinExistence type="predicted"/>
<keyword evidence="2" id="KW-1185">Reference proteome</keyword>
<evidence type="ECO:0000313" key="2">
    <source>
        <dbReference type="Proteomes" id="UP000636010"/>
    </source>
</evidence>
<dbReference type="InterPro" id="IPR034660">
    <property type="entry name" value="DinB/YfiT-like"/>
</dbReference>
<evidence type="ECO:0000313" key="1">
    <source>
        <dbReference type="EMBL" id="GGC54570.1"/>
    </source>
</evidence>
<gene>
    <name evidence="1" type="ORF">GCM10011506_45270</name>
</gene>
<dbReference type="InterPro" id="IPR007061">
    <property type="entry name" value="MST-like"/>
</dbReference>
<dbReference type="SUPFAM" id="SSF109854">
    <property type="entry name" value="DinB/YfiT-like putative metalloenzymes"/>
    <property type="match status" value="1"/>
</dbReference>
<comment type="caution">
    <text evidence="1">The sequence shown here is derived from an EMBL/GenBank/DDBJ whole genome shotgun (WGS) entry which is preliminary data.</text>
</comment>
<dbReference type="Proteomes" id="UP000636010">
    <property type="component" value="Unassembled WGS sequence"/>
</dbReference>
<name>A0ABQ1NCJ4_9BACT</name>
<dbReference type="Gene3D" id="1.20.120.450">
    <property type="entry name" value="dinb family like domain"/>
    <property type="match status" value="1"/>
</dbReference>
<dbReference type="RefSeq" id="WP_188467630.1">
    <property type="nucleotide sequence ID" value="NZ_BAABHU010000020.1"/>
</dbReference>
<dbReference type="Pfam" id="PF04978">
    <property type="entry name" value="MST"/>
    <property type="match status" value="1"/>
</dbReference>